<accession>A0A7M1SY76</accession>
<sequence length="128" mass="14435">MNSTSDHDPSTPEPADEHPPLTEEDVPRSLEEIDAALVRLMAETEATVNRLRAELAERRQHEAQHAEIERLEHHLAEATVNWSKVKEFFEEVLRELTGRQAAAPGEDERPLGRPAGDERRSGPGTEER</sequence>
<evidence type="ECO:0000256" key="2">
    <source>
        <dbReference type="SAM" id="MobiDB-lite"/>
    </source>
</evidence>
<evidence type="ECO:0000313" key="4">
    <source>
        <dbReference type="Proteomes" id="UP000593758"/>
    </source>
</evidence>
<feature type="region of interest" description="Disordered" evidence="2">
    <location>
        <begin position="1"/>
        <end position="29"/>
    </location>
</feature>
<dbReference type="AlphaFoldDB" id="A0A7M1SY76"/>
<name>A0A7M1SY76_9MICO</name>
<proteinExistence type="predicted"/>
<keyword evidence="4" id="KW-1185">Reference proteome</keyword>
<evidence type="ECO:0000313" key="3">
    <source>
        <dbReference type="EMBL" id="QOR71702.1"/>
    </source>
</evidence>
<dbReference type="EMBL" id="CP063169">
    <property type="protein sequence ID" value="QOR71702.1"/>
    <property type="molecule type" value="Genomic_DNA"/>
</dbReference>
<reference evidence="3 4" key="1">
    <citation type="submission" date="2020-10" db="EMBL/GenBank/DDBJ databases">
        <title>Haloactinobacterium sp. RN3S43, a bacterium isolated from saline soil.</title>
        <authorList>
            <person name="Sun J.-Q."/>
        </authorList>
    </citation>
    <scope>NUCLEOTIDE SEQUENCE [LARGE SCALE GENOMIC DNA]</scope>
    <source>
        <strain evidence="3 4">RN3S43</strain>
    </source>
</reference>
<feature type="compositionally biased region" description="Basic and acidic residues" evidence="2">
    <location>
        <begin position="106"/>
        <end position="128"/>
    </location>
</feature>
<organism evidence="3 4">
    <name type="scientific">Ruania alkalisoli</name>
    <dbReference type="NCBI Taxonomy" id="2779775"/>
    <lineage>
        <taxon>Bacteria</taxon>
        <taxon>Bacillati</taxon>
        <taxon>Actinomycetota</taxon>
        <taxon>Actinomycetes</taxon>
        <taxon>Micrococcales</taxon>
        <taxon>Ruaniaceae</taxon>
        <taxon>Ruania</taxon>
    </lineage>
</organism>
<evidence type="ECO:0000256" key="1">
    <source>
        <dbReference type="SAM" id="Coils"/>
    </source>
</evidence>
<feature type="coiled-coil region" evidence="1">
    <location>
        <begin position="41"/>
        <end position="81"/>
    </location>
</feature>
<dbReference type="KEGG" id="halt:IM660_05340"/>
<dbReference type="RefSeq" id="WP_193498357.1">
    <property type="nucleotide sequence ID" value="NZ_CP063169.1"/>
</dbReference>
<keyword evidence="1" id="KW-0175">Coiled coil</keyword>
<gene>
    <name evidence="3" type="ORF">IM660_05340</name>
</gene>
<dbReference type="Proteomes" id="UP000593758">
    <property type="component" value="Chromosome"/>
</dbReference>
<feature type="region of interest" description="Disordered" evidence="2">
    <location>
        <begin position="97"/>
        <end position="128"/>
    </location>
</feature>
<protein>
    <submittedName>
        <fullName evidence="3">Uncharacterized protein</fullName>
    </submittedName>
</protein>